<dbReference type="AlphaFoldDB" id="A0A173RUG5"/>
<organism evidence="2 3">
    <name type="scientific">Roseburia intestinalis</name>
    <dbReference type="NCBI Taxonomy" id="166486"/>
    <lineage>
        <taxon>Bacteria</taxon>
        <taxon>Bacillati</taxon>
        <taxon>Bacillota</taxon>
        <taxon>Clostridia</taxon>
        <taxon>Lachnospirales</taxon>
        <taxon>Lachnospiraceae</taxon>
        <taxon>Roseburia</taxon>
    </lineage>
</organism>
<dbReference type="STRING" id="166486.ERS852572_00593"/>
<proteinExistence type="predicted"/>
<evidence type="ECO:0000313" key="3">
    <source>
        <dbReference type="Proteomes" id="UP000095350"/>
    </source>
</evidence>
<sequence length="138" mass="15569">MPRRANTQTQQEAVQENAAVQANAGADMQMEATITKTQPEKGVLALADVKIGDFMTIRNVRIKEDDYGLTVAMPKTKTGANEQYKDAVFFADREIKEKFDQTVQKAYETFMHQQTDLDEEPEEAEELEQEEGGMNMGM</sequence>
<dbReference type="OrthoDB" id="1966413at2"/>
<dbReference type="Pfam" id="PF04026">
    <property type="entry name" value="SpoVG"/>
    <property type="match status" value="1"/>
</dbReference>
<dbReference type="InterPro" id="IPR036751">
    <property type="entry name" value="SpoVG_sf"/>
</dbReference>
<gene>
    <name evidence="2" type="ORF">ERS852572_00593</name>
</gene>
<name>A0A173RUG5_9FIRM</name>
<dbReference type="SUPFAM" id="SSF160537">
    <property type="entry name" value="SpoVG-like"/>
    <property type="match status" value="1"/>
</dbReference>
<dbReference type="Proteomes" id="UP000095350">
    <property type="component" value="Unassembled WGS sequence"/>
</dbReference>
<protein>
    <submittedName>
        <fullName evidence="2">Regulatory protein SpoVG</fullName>
    </submittedName>
</protein>
<dbReference type="Gene3D" id="3.30.1120.40">
    <property type="entry name" value="Stage V sporulation protein G"/>
    <property type="match status" value="1"/>
</dbReference>
<evidence type="ECO:0000313" key="2">
    <source>
        <dbReference type="EMBL" id="CUM81377.1"/>
    </source>
</evidence>
<dbReference type="PaxDb" id="166486-ERS852572_00593"/>
<dbReference type="GO" id="GO:0030435">
    <property type="term" value="P:sporulation resulting in formation of a cellular spore"/>
    <property type="evidence" value="ECO:0007669"/>
    <property type="project" value="InterPro"/>
</dbReference>
<accession>A0A173RUG5</accession>
<feature type="compositionally biased region" description="Acidic residues" evidence="1">
    <location>
        <begin position="116"/>
        <end position="131"/>
    </location>
</feature>
<feature type="region of interest" description="Disordered" evidence="1">
    <location>
        <begin position="113"/>
        <end position="138"/>
    </location>
</feature>
<reference evidence="2 3" key="1">
    <citation type="submission" date="2015-09" db="EMBL/GenBank/DDBJ databases">
        <authorList>
            <consortium name="Pathogen Informatics"/>
        </authorList>
    </citation>
    <scope>NUCLEOTIDE SEQUENCE [LARGE SCALE GENOMIC DNA]</scope>
    <source>
        <strain evidence="2 3">2789STDY5834960</strain>
    </source>
</reference>
<dbReference type="InterPro" id="IPR007170">
    <property type="entry name" value="SpoVG"/>
</dbReference>
<dbReference type="RefSeq" id="WP_055193257.1">
    <property type="nucleotide sequence ID" value="NZ_CABIYH010000004.1"/>
</dbReference>
<evidence type="ECO:0000256" key="1">
    <source>
        <dbReference type="SAM" id="MobiDB-lite"/>
    </source>
</evidence>
<dbReference type="EMBL" id="CYXZ01000004">
    <property type="protein sequence ID" value="CUM81377.1"/>
    <property type="molecule type" value="Genomic_DNA"/>
</dbReference>